<dbReference type="AlphaFoldDB" id="A0A858RK43"/>
<name>A0A858RK43_9BACT</name>
<dbReference type="GO" id="GO:0005975">
    <property type="term" value="P:carbohydrate metabolic process"/>
    <property type="evidence" value="ECO:0007669"/>
    <property type="project" value="InterPro"/>
</dbReference>
<dbReference type="SUPFAM" id="SSF75005">
    <property type="entry name" value="Arabinanase/levansucrase/invertase"/>
    <property type="match status" value="1"/>
</dbReference>
<dbReference type="Proteomes" id="UP000501812">
    <property type="component" value="Chromosome"/>
</dbReference>
<comment type="similarity">
    <text evidence="1">Belongs to the glycosyl hydrolase 43 family.</text>
</comment>
<organism evidence="9 10">
    <name type="scientific">Luteolibacter luteus</name>
    <dbReference type="NCBI Taxonomy" id="2728835"/>
    <lineage>
        <taxon>Bacteria</taxon>
        <taxon>Pseudomonadati</taxon>
        <taxon>Verrucomicrobiota</taxon>
        <taxon>Verrucomicrobiia</taxon>
        <taxon>Verrucomicrobiales</taxon>
        <taxon>Verrucomicrobiaceae</taxon>
        <taxon>Luteolibacter</taxon>
    </lineage>
</organism>
<dbReference type="PANTHER" id="PTHR43817">
    <property type="entry name" value="GLYCOSYL HYDROLASE"/>
    <property type="match status" value="1"/>
</dbReference>
<evidence type="ECO:0000313" key="9">
    <source>
        <dbReference type="EMBL" id="QJE96570.1"/>
    </source>
</evidence>
<evidence type="ECO:0000256" key="3">
    <source>
        <dbReference type="ARBA" id="ARBA00022801"/>
    </source>
</evidence>
<dbReference type="InterPro" id="IPR005084">
    <property type="entry name" value="CBM6"/>
</dbReference>
<evidence type="ECO:0000256" key="6">
    <source>
        <dbReference type="SAM" id="SignalP"/>
    </source>
</evidence>
<dbReference type="SUPFAM" id="SSF56988">
    <property type="entry name" value="Anthrax protective antigen"/>
    <property type="match status" value="1"/>
</dbReference>
<evidence type="ECO:0000256" key="2">
    <source>
        <dbReference type="ARBA" id="ARBA00022729"/>
    </source>
</evidence>
<feature type="region of interest" description="Disordered" evidence="5">
    <location>
        <begin position="297"/>
        <end position="318"/>
    </location>
</feature>
<feature type="domain" description="PA14" evidence="8">
    <location>
        <begin position="468"/>
        <end position="605"/>
    </location>
</feature>
<dbReference type="PROSITE" id="PS51175">
    <property type="entry name" value="CBM6"/>
    <property type="match status" value="1"/>
</dbReference>
<accession>A0A858RK43</accession>
<dbReference type="Pfam" id="PF04616">
    <property type="entry name" value="Glyco_hydro_43"/>
    <property type="match status" value="1"/>
</dbReference>
<keyword evidence="10" id="KW-1185">Reference proteome</keyword>
<dbReference type="PROSITE" id="PS51820">
    <property type="entry name" value="PA14"/>
    <property type="match status" value="1"/>
</dbReference>
<gene>
    <name evidence="9" type="ORF">HHL09_12510</name>
</gene>
<evidence type="ECO:0000256" key="4">
    <source>
        <dbReference type="ARBA" id="ARBA00023295"/>
    </source>
</evidence>
<evidence type="ECO:0000256" key="1">
    <source>
        <dbReference type="ARBA" id="ARBA00009865"/>
    </source>
</evidence>
<evidence type="ECO:0000259" key="7">
    <source>
        <dbReference type="PROSITE" id="PS51175"/>
    </source>
</evidence>
<dbReference type="SMART" id="SM00758">
    <property type="entry name" value="PA14"/>
    <property type="match status" value="1"/>
</dbReference>
<evidence type="ECO:0000256" key="5">
    <source>
        <dbReference type="SAM" id="MobiDB-lite"/>
    </source>
</evidence>
<feature type="chain" id="PRO_5032751502" evidence="6">
    <location>
        <begin position="21"/>
        <end position="612"/>
    </location>
</feature>
<dbReference type="PANTHER" id="PTHR43817:SF1">
    <property type="entry name" value="HYDROLASE, FAMILY 43, PUTATIVE (AFU_ORTHOLOGUE AFUA_3G01660)-RELATED"/>
    <property type="match status" value="1"/>
</dbReference>
<evidence type="ECO:0000259" key="8">
    <source>
        <dbReference type="PROSITE" id="PS51820"/>
    </source>
</evidence>
<dbReference type="InterPro" id="IPR037524">
    <property type="entry name" value="PA14/GLEYA"/>
</dbReference>
<feature type="signal peptide" evidence="6">
    <location>
        <begin position="1"/>
        <end position="20"/>
    </location>
</feature>
<evidence type="ECO:0000313" key="10">
    <source>
        <dbReference type="Proteomes" id="UP000501812"/>
    </source>
</evidence>
<dbReference type="Pfam" id="PF07691">
    <property type="entry name" value="PA14"/>
    <property type="match status" value="1"/>
</dbReference>
<dbReference type="Gene3D" id="2.115.10.20">
    <property type="entry name" value="Glycosyl hydrolase domain, family 43"/>
    <property type="match status" value="1"/>
</dbReference>
<dbReference type="KEGG" id="luo:HHL09_12510"/>
<keyword evidence="2 6" id="KW-0732">Signal</keyword>
<dbReference type="SUPFAM" id="SSF49785">
    <property type="entry name" value="Galactose-binding domain-like"/>
    <property type="match status" value="1"/>
</dbReference>
<dbReference type="Pfam" id="PF16990">
    <property type="entry name" value="CBM_35"/>
    <property type="match status" value="1"/>
</dbReference>
<keyword evidence="3 9" id="KW-0378">Hydrolase</keyword>
<dbReference type="RefSeq" id="WP_169454971.1">
    <property type="nucleotide sequence ID" value="NZ_CP051774.1"/>
</dbReference>
<protein>
    <submittedName>
        <fullName evidence="9">Family 43 glycosylhydrolase</fullName>
    </submittedName>
</protein>
<dbReference type="InterPro" id="IPR008979">
    <property type="entry name" value="Galactose-bd-like_sf"/>
</dbReference>
<dbReference type="GO" id="GO:0004553">
    <property type="term" value="F:hydrolase activity, hydrolyzing O-glycosyl compounds"/>
    <property type="evidence" value="ECO:0007669"/>
    <property type="project" value="InterPro"/>
</dbReference>
<dbReference type="EMBL" id="CP051774">
    <property type="protein sequence ID" value="QJE96570.1"/>
    <property type="molecule type" value="Genomic_DNA"/>
</dbReference>
<proteinExistence type="inferred from homology"/>
<dbReference type="CDD" id="cd04083">
    <property type="entry name" value="CBM35_Lmo2446-like"/>
    <property type="match status" value="1"/>
</dbReference>
<reference evidence="9 10" key="1">
    <citation type="submission" date="2020-04" db="EMBL/GenBank/DDBJ databases">
        <title>Luteolibacter sp. G-1-1-1 isolated from soil.</title>
        <authorList>
            <person name="Dahal R.H."/>
        </authorList>
    </citation>
    <scope>NUCLEOTIDE SEQUENCE [LARGE SCALE GENOMIC DNA]</scope>
    <source>
        <strain evidence="9 10">G-1-1-1</strain>
    </source>
</reference>
<dbReference type="Gene3D" id="2.60.120.260">
    <property type="entry name" value="Galactose-binding domain-like"/>
    <property type="match status" value="1"/>
</dbReference>
<dbReference type="Gene3D" id="3.90.182.10">
    <property type="entry name" value="Toxin - Anthrax Protective Antigen,domain 1"/>
    <property type="match status" value="1"/>
</dbReference>
<feature type="domain" description="CBM6" evidence="7">
    <location>
        <begin position="325"/>
        <end position="464"/>
    </location>
</feature>
<sequence length="612" mass="67988">MKQLRFLLPLALSLSPLASAAPQSRFTNYLYQNEDSWVTFHEGSYYMCSSGPAEPTAVYVSKSPSLVERGEKVKVWEDADNYRRVFAPELHFIQGKWYIYFCADVKSEGWKHMAVVLQANTGNPLDGFTNKGVLFTGDQHGNAQANDITVVTFNGQLYAFWGSLADKHVEGAVMAPMESPTKITAHRKEFGLHAEGPRAIVRNGKLIMTGAEGGFASKDYRLSALVYSPEAGPIDSKASWKSLGTLFKTTDDVWGPSRASFTVSADGKENWMMYHSKIFPADNNGMRAANIKKFTFKEDDTPDFGTPPGPSTVLENPSGDPGLGELYEAEDWQLAGDAVKAATNKNFTGSGYVDGFAKQGARAAFTAEVPDAGIYRVIVRYANGVKVEAEQQSFPKIYPPAEGSLTLYVNGAKTKRTHFHRTTNWDVWMFHGDELELKAGKNEIAYQFDEGDAGEVTLDFAAVAKSATPRHGLTGSYYNNRDLSDLKLTRLDPEISFNWGNGSPDPLIAPDTFSCRWEGFIEPLYSETYTFHSKSDNGRRLWIDKQLVIDKWLDDYDQTYTGTIKLEAGKKYPITFEYYEEGGGANTRLEWSSDSQAQEVVPSARLYPAVKN</sequence>
<dbReference type="GO" id="GO:0030246">
    <property type="term" value="F:carbohydrate binding"/>
    <property type="evidence" value="ECO:0007669"/>
    <property type="project" value="InterPro"/>
</dbReference>
<dbReference type="InterPro" id="IPR006710">
    <property type="entry name" value="Glyco_hydro_43"/>
</dbReference>
<dbReference type="InterPro" id="IPR011658">
    <property type="entry name" value="PA14_dom"/>
</dbReference>
<keyword evidence="4" id="KW-0326">Glycosidase</keyword>
<dbReference type="InterPro" id="IPR023296">
    <property type="entry name" value="Glyco_hydro_beta-prop_sf"/>
</dbReference>